<dbReference type="SUPFAM" id="SSF161098">
    <property type="entry name" value="MetI-like"/>
    <property type="match status" value="2"/>
</dbReference>
<feature type="domain" description="ABC transmembrane type-1" evidence="8">
    <location>
        <begin position="72"/>
        <end position="263"/>
    </location>
</feature>
<feature type="transmembrane region" description="Helical" evidence="7">
    <location>
        <begin position="517"/>
        <end position="535"/>
    </location>
</feature>
<keyword evidence="4 7" id="KW-0812">Transmembrane</keyword>
<keyword evidence="2 7" id="KW-0813">Transport</keyword>
<reference evidence="10" key="1">
    <citation type="journal article" date="2019" name="Int. J. Syst. Evol. Microbiol.">
        <title>The Global Catalogue of Microorganisms (GCM) 10K type strain sequencing project: providing services to taxonomists for standard genome sequencing and annotation.</title>
        <authorList>
            <consortium name="The Broad Institute Genomics Platform"/>
            <consortium name="The Broad Institute Genome Sequencing Center for Infectious Disease"/>
            <person name="Wu L."/>
            <person name="Ma J."/>
        </authorList>
    </citation>
    <scope>NUCLEOTIDE SEQUENCE [LARGE SCALE GENOMIC DNA]</scope>
    <source>
        <strain evidence="10">JCM 17591</strain>
    </source>
</reference>
<comment type="similarity">
    <text evidence="7">Belongs to the binding-protein-dependent transport system permease family.</text>
</comment>
<feature type="transmembrane region" description="Helical" evidence="7">
    <location>
        <begin position="419"/>
        <end position="438"/>
    </location>
</feature>
<organism evidence="9 10">
    <name type="scientific">Gryllotalpicola koreensis</name>
    <dbReference type="NCBI Taxonomy" id="993086"/>
    <lineage>
        <taxon>Bacteria</taxon>
        <taxon>Bacillati</taxon>
        <taxon>Actinomycetota</taxon>
        <taxon>Actinomycetes</taxon>
        <taxon>Micrococcales</taxon>
        <taxon>Microbacteriaceae</taxon>
        <taxon>Gryllotalpicola</taxon>
    </lineage>
</organism>
<feature type="transmembrane region" description="Helical" evidence="7">
    <location>
        <begin position="25"/>
        <end position="47"/>
    </location>
</feature>
<name>A0ABP7ZSF7_9MICO</name>
<keyword evidence="6 7" id="KW-0472">Membrane</keyword>
<protein>
    <recommendedName>
        <fullName evidence="8">ABC transmembrane type-1 domain-containing protein</fullName>
    </recommendedName>
</protein>
<dbReference type="EMBL" id="BAABBW010000001">
    <property type="protein sequence ID" value="GAA4168845.1"/>
    <property type="molecule type" value="Genomic_DNA"/>
</dbReference>
<evidence type="ECO:0000256" key="2">
    <source>
        <dbReference type="ARBA" id="ARBA00022448"/>
    </source>
</evidence>
<feature type="transmembrane region" description="Helical" evidence="7">
    <location>
        <begin position="364"/>
        <end position="383"/>
    </location>
</feature>
<evidence type="ECO:0000256" key="1">
    <source>
        <dbReference type="ARBA" id="ARBA00004651"/>
    </source>
</evidence>
<feature type="transmembrane region" description="Helical" evidence="7">
    <location>
        <begin position="140"/>
        <end position="162"/>
    </location>
</feature>
<dbReference type="PROSITE" id="PS50928">
    <property type="entry name" value="ABC_TM1"/>
    <property type="match status" value="2"/>
</dbReference>
<sequence>MAIDERAGIRMPRAFFIPSASSRSLGYAAGGIVFLLLVWEALALFAFHGSGAIPTPASVVAQFVRDLADARYWNGIGVTAWEAARGFFWGNLIALAVTAVVFLIPWLEGVSTQLAVITSCIPLTAIAPLIVLMSPQSSRLACVVLAGLSVFFTTVVGSLAGLRAADAASVDLVHAYGGGKWKELTKVRLVAALPHIMSALVIAAPAAFVGAILGELFLSGVDSGLGIMLMAAQIAVKPQQLWALALLCAAVAGVAYAVMSLLARVATPWYAQASGGSGVVATTYRRPLRHFVVTIVALLGSAAFLLVLWQLMVLVLPLNPYIARSPLQVLQYVTQDPTFGNTTAAAIRHRLIGLTVTTLRDAGIGFAVGVAASILLALIFFLLPRAQSAFMPLAMLMRTIPLVGFAPIIYLIFGNGALTIGLIGAIIVFFPVLINMNFGLRSATAQTLDVVSVYGGSRLTALRKVAIPSALPQLFASIKISVPGSLVAAMLYEWLFSLQGLGGDITVANAHSLYGETWAIVIAVTGISIVAYNIVELIEVPVLALWGPQAGRHD</sequence>
<evidence type="ECO:0000256" key="6">
    <source>
        <dbReference type="ARBA" id="ARBA00023136"/>
    </source>
</evidence>
<evidence type="ECO:0000256" key="5">
    <source>
        <dbReference type="ARBA" id="ARBA00022989"/>
    </source>
</evidence>
<evidence type="ECO:0000259" key="8">
    <source>
        <dbReference type="PROSITE" id="PS50928"/>
    </source>
</evidence>
<dbReference type="CDD" id="cd06261">
    <property type="entry name" value="TM_PBP2"/>
    <property type="match status" value="1"/>
</dbReference>
<feature type="transmembrane region" description="Helical" evidence="7">
    <location>
        <begin position="242"/>
        <end position="263"/>
    </location>
</feature>
<dbReference type="RefSeq" id="WP_344751662.1">
    <property type="nucleotide sequence ID" value="NZ_BAABBW010000001.1"/>
</dbReference>
<evidence type="ECO:0000313" key="9">
    <source>
        <dbReference type="EMBL" id="GAA4168845.1"/>
    </source>
</evidence>
<dbReference type="Gene3D" id="1.10.3720.10">
    <property type="entry name" value="MetI-like"/>
    <property type="match status" value="2"/>
</dbReference>
<accession>A0ABP7ZSF7</accession>
<feature type="transmembrane region" description="Helical" evidence="7">
    <location>
        <begin position="113"/>
        <end position="133"/>
    </location>
</feature>
<evidence type="ECO:0000256" key="7">
    <source>
        <dbReference type="RuleBase" id="RU363032"/>
    </source>
</evidence>
<feature type="transmembrane region" description="Helical" evidence="7">
    <location>
        <begin position="87"/>
        <end position="107"/>
    </location>
</feature>
<dbReference type="InterPro" id="IPR000515">
    <property type="entry name" value="MetI-like"/>
</dbReference>
<keyword evidence="10" id="KW-1185">Reference proteome</keyword>
<keyword evidence="5 7" id="KW-1133">Transmembrane helix</keyword>
<dbReference type="Proteomes" id="UP001501079">
    <property type="component" value="Unassembled WGS sequence"/>
</dbReference>
<dbReference type="InterPro" id="IPR035906">
    <property type="entry name" value="MetI-like_sf"/>
</dbReference>
<dbReference type="PANTHER" id="PTHR30151:SF20">
    <property type="entry name" value="ABC TRANSPORTER PERMEASE PROTEIN HI_0355-RELATED"/>
    <property type="match status" value="1"/>
</dbReference>
<comment type="subcellular location">
    <subcellularLocation>
        <location evidence="1 7">Cell membrane</location>
        <topology evidence="1 7">Multi-pass membrane protein</topology>
    </subcellularLocation>
</comment>
<proteinExistence type="inferred from homology"/>
<evidence type="ECO:0000256" key="3">
    <source>
        <dbReference type="ARBA" id="ARBA00022475"/>
    </source>
</evidence>
<dbReference type="PANTHER" id="PTHR30151">
    <property type="entry name" value="ALKANE SULFONATE ABC TRANSPORTER-RELATED, MEMBRANE SUBUNIT"/>
    <property type="match status" value="1"/>
</dbReference>
<feature type="transmembrane region" description="Helical" evidence="7">
    <location>
        <begin position="395"/>
        <end position="413"/>
    </location>
</feature>
<feature type="domain" description="ABC transmembrane type-1" evidence="8">
    <location>
        <begin position="355"/>
        <end position="539"/>
    </location>
</feature>
<feature type="transmembrane region" description="Helical" evidence="7">
    <location>
        <begin position="291"/>
        <end position="316"/>
    </location>
</feature>
<dbReference type="Pfam" id="PF00528">
    <property type="entry name" value="BPD_transp_1"/>
    <property type="match status" value="2"/>
</dbReference>
<evidence type="ECO:0000313" key="10">
    <source>
        <dbReference type="Proteomes" id="UP001501079"/>
    </source>
</evidence>
<gene>
    <name evidence="9" type="ORF">GCM10022287_04670</name>
</gene>
<keyword evidence="3" id="KW-1003">Cell membrane</keyword>
<comment type="caution">
    <text evidence="9">The sequence shown here is derived from an EMBL/GenBank/DDBJ whole genome shotgun (WGS) entry which is preliminary data.</text>
</comment>
<evidence type="ECO:0000256" key="4">
    <source>
        <dbReference type="ARBA" id="ARBA00022692"/>
    </source>
</evidence>